<sequence length="148" mass="16999">MKNVLFTAFYILTITSAYSQGAVKFNKEAFKKNLVGQHGITLQWISWDYRGTVKITQEDKVLKITGIQRSRENTTDSVSINGVLEVISDKEIQFTGKIITTVSYNNGGKPCEKEGTYTFRKTGNRRYWRLQEMKNCDGVVVDYVDLYF</sequence>
<proteinExistence type="predicted"/>
<dbReference type="AlphaFoldDB" id="A0A1I2DZX8"/>
<dbReference type="RefSeq" id="WP_091541939.1">
    <property type="nucleotide sequence ID" value="NZ_FONY01000008.1"/>
</dbReference>
<accession>A0A1I2DZX8</accession>
<dbReference type="Proteomes" id="UP000199513">
    <property type="component" value="Unassembled WGS sequence"/>
</dbReference>
<keyword evidence="2" id="KW-1185">Reference proteome</keyword>
<protein>
    <submittedName>
        <fullName evidence="1">Uncharacterized protein</fullName>
    </submittedName>
</protein>
<gene>
    <name evidence="1" type="ORF">SAMN04488541_100888</name>
</gene>
<evidence type="ECO:0000313" key="1">
    <source>
        <dbReference type="EMBL" id="SFE85873.1"/>
    </source>
</evidence>
<dbReference type="EMBL" id="FONY01000008">
    <property type="protein sequence ID" value="SFE85873.1"/>
    <property type="molecule type" value="Genomic_DNA"/>
</dbReference>
<organism evidence="1 2">
    <name type="scientific">Thermoflexibacter ruber</name>
    <dbReference type="NCBI Taxonomy" id="1003"/>
    <lineage>
        <taxon>Bacteria</taxon>
        <taxon>Pseudomonadati</taxon>
        <taxon>Bacteroidota</taxon>
        <taxon>Cytophagia</taxon>
        <taxon>Cytophagales</taxon>
        <taxon>Thermoflexibacteraceae</taxon>
        <taxon>Thermoflexibacter</taxon>
    </lineage>
</organism>
<dbReference type="OrthoDB" id="5684986at2"/>
<dbReference type="STRING" id="1003.SAMN04488541_100888"/>
<evidence type="ECO:0000313" key="2">
    <source>
        <dbReference type="Proteomes" id="UP000199513"/>
    </source>
</evidence>
<name>A0A1I2DZX8_9BACT</name>
<reference evidence="1 2" key="1">
    <citation type="submission" date="2016-10" db="EMBL/GenBank/DDBJ databases">
        <authorList>
            <person name="de Groot N.N."/>
        </authorList>
    </citation>
    <scope>NUCLEOTIDE SEQUENCE [LARGE SCALE GENOMIC DNA]</scope>
    <source>
        <strain>GEY</strain>
        <strain evidence="2">DSM 9560</strain>
    </source>
</reference>